<feature type="region of interest" description="Disordered" evidence="1">
    <location>
        <begin position="281"/>
        <end position="303"/>
    </location>
</feature>
<evidence type="ECO:0000256" key="1">
    <source>
        <dbReference type="SAM" id="MobiDB-lite"/>
    </source>
</evidence>
<dbReference type="EMBL" id="JAWWNJ010000002">
    <property type="protein sequence ID" value="KAK7061565.1"/>
    <property type="molecule type" value="Genomic_DNA"/>
</dbReference>
<dbReference type="AlphaFoldDB" id="A0AAW0EBF3"/>
<dbReference type="Proteomes" id="UP001362999">
    <property type="component" value="Unassembled WGS sequence"/>
</dbReference>
<comment type="caution">
    <text evidence="2">The sequence shown here is derived from an EMBL/GenBank/DDBJ whole genome shotgun (WGS) entry which is preliminary data.</text>
</comment>
<evidence type="ECO:0000313" key="3">
    <source>
        <dbReference type="Proteomes" id="UP001362999"/>
    </source>
</evidence>
<reference evidence="2 3" key="1">
    <citation type="journal article" date="2024" name="J Genomics">
        <title>Draft genome sequencing and assembly of Favolaschia claudopus CIRM-BRFM 2984 isolated from oak limbs.</title>
        <authorList>
            <person name="Navarro D."/>
            <person name="Drula E."/>
            <person name="Chaduli D."/>
            <person name="Cazenave R."/>
            <person name="Ahrendt S."/>
            <person name="Wang J."/>
            <person name="Lipzen A."/>
            <person name="Daum C."/>
            <person name="Barry K."/>
            <person name="Grigoriev I.V."/>
            <person name="Favel A."/>
            <person name="Rosso M.N."/>
            <person name="Martin F."/>
        </authorList>
    </citation>
    <scope>NUCLEOTIDE SEQUENCE [LARGE SCALE GENOMIC DNA]</scope>
    <source>
        <strain evidence="2 3">CIRM-BRFM 2984</strain>
    </source>
</reference>
<proteinExistence type="predicted"/>
<sequence length="492" mass="56264">MPRILPRLLKLPLSGNFPFNPPKPPRSTLEPVPPLHSVLPADFERSVLLSPGNIISSSHDYIHHKANAPIQRARRRRVSAITDVSKEAHRREMSPQERAWWSSPYLRMLASPLRQCFITERSIPADFLIRIAAMNVPLHLQKGRGVNKAILPDGLQHHKYKRRKAGHATYIICWRGAFDIRPVRFRRLNAAPPSRLSEYITHLLRLRILQELQLLAKQLQVLYRTRDGQPTPARQPVLRRLTRVEWERLRTTGILPYPGALAVLVVPPVNRDPVTKERPLAAGAMSDLPAAAEQPRTPPKRPVPPLSVLHSARSDWEPKAISYVEPLSDRAFWEQTRKRRAEAERPKLSSIEQLLETAKTWPDADAKEDIALPPHAEEKIPLYNGVAVFPGRVQRARLHALLTQILGVEGRWKFSAQARTLPEQKQDLIPTTNRKGDKKASHAFLVCPSDDVDVVPLAIALWRMRMWEGGGWRVDEADTEKQEHWPWVEERR</sequence>
<gene>
    <name evidence="2" type="ORF">R3P38DRAFT_2596137</name>
</gene>
<accession>A0AAW0EBF3</accession>
<evidence type="ECO:0000313" key="2">
    <source>
        <dbReference type="EMBL" id="KAK7061565.1"/>
    </source>
</evidence>
<keyword evidence="3" id="KW-1185">Reference proteome</keyword>
<name>A0AAW0EBF3_9AGAR</name>
<protein>
    <submittedName>
        <fullName evidence="2">Uncharacterized protein</fullName>
    </submittedName>
</protein>
<organism evidence="2 3">
    <name type="scientific">Favolaschia claudopus</name>
    <dbReference type="NCBI Taxonomy" id="2862362"/>
    <lineage>
        <taxon>Eukaryota</taxon>
        <taxon>Fungi</taxon>
        <taxon>Dikarya</taxon>
        <taxon>Basidiomycota</taxon>
        <taxon>Agaricomycotina</taxon>
        <taxon>Agaricomycetes</taxon>
        <taxon>Agaricomycetidae</taxon>
        <taxon>Agaricales</taxon>
        <taxon>Marasmiineae</taxon>
        <taxon>Mycenaceae</taxon>
        <taxon>Favolaschia</taxon>
    </lineage>
</organism>